<keyword evidence="6" id="KW-0812">Transmembrane</keyword>
<dbReference type="SUPFAM" id="SSF56300">
    <property type="entry name" value="Metallo-dependent phosphatases"/>
    <property type="match status" value="1"/>
</dbReference>
<evidence type="ECO:0000256" key="5">
    <source>
        <dbReference type="SAM" id="MobiDB-lite"/>
    </source>
</evidence>
<evidence type="ECO:0000256" key="3">
    <source>
        <dbReference type="ARBA" id="ARBA00023180"/>
    </source>
</evidence>
<dbReference type="InterPro" id="IPR004843">
    <property type="entry name" value="Calcineurin-like_PHP"/>
</dbReference>
<keyword evidence="6" id="KW-1133">Transmembrane helix</keyword>
<dbReference type="CDD" id="cd00839">
    <property type="entry name" value="MPP_PAPs"/>
    <property type="match status" value="1"/>
</dbReference>
<dbReference type="InterPro" id="IPR029052">
    <property type="entry name" value="Metallo-depent_PP-like"/>
</dbReference>
<proteinExistence type="inferred from homology"/>
<evidence type="ECO:0000259" key="7">
    <source>
        <dbReference type="Pfam" id="PF00149"/>
    </source>
</evidence>
<keyword evidence="2 4" id="KW-0378">Hydrolase</keyword>
<feature type="domain" description="Calcineurin-like phosphoesterase" evidence="7">
    <location>
        <begin position="232"/>
        <end position="401"/>
    </location>
</feature>
<feature type="region of interest" description="Disordered" evidence="5">
    <location>
        <begin position="519"/>
        <end position="547"/>
    </location>
</feature>
<dbReference type="Gene3D" id="3.60.21.10">
    <property type="match status" value="1"/>
</dbReference>
<evidence type="ECO:0000313" key="10">
    <source>
        <dbReference type="Proteomes" id="UP001363151"/>
    </source>
</evidence>
<evidence type="ECO:0000256" key="6">
    <source>
        <dbReference type="SAM" id="Phobius"/>
    </source>
</evidence>
<feature type="region of interest" description="Disordered" evidence="5">
    <location>
        <begin position="610"/>
        <end position="629"/>
    </location>
</feature>
<reference evidence="9 10" key="1">
    <citation type="submission" date="2024-03" db="EMBL/GenBank/DDBJ databases">
        <title>Aureococcus anophagefferens CCMP1851 and Kratosvirus quantuckense: Draft genome of a second virus-susceptible host strain in the model system.</title>
        <authorList>
            <person name="Chase E."/>
            <person name="Truchon A.R."/>
            <person name="Schepens W."/>
            <person name="Wilhelm S.W."/>
        </authorList>
    </citation>
    <scope>NUCLEOTIDE SEQUENCE [LARGE SCALE GENOMIC DNA]</scope>
    <source>
        <strain evidence="9 10">CCMP1851</strain>
    </source>
</reference>
<keyword evidence="3" id="KW-0325">Glycoprotein</keyword>
<gene>
    <name evidence="9" type="ORF">SO694_00010350</name>
</gene>
<dbReference type="PANTHER" id="PTHR22953">
    <property type="entry name" value="ACID PHOSPHATASE RELATED"/>
    <property type="match status" value="1"/>
</dbReference>
<dbReference type="InterPro" id="IPR041792">
    <property type="entry name" value="MPP_PAP"/>
</dbReference>
<dbReference type="PANTHER" id="PTHR22953:SF153">
    <property type="entry name" value="PURPLE ACID PHOSPHATASE"/>
    <property type="match status" value="1"/>
</dbReference>
<accession>A0ABR1GF01</accession>
<dbReference type="InterPro" id="IPR039331">
    <property type="entry name" value="PAPs-like"/>
</dbReference>
<keyword evidence="1" id="KW-0732">Signal</keyword>
<comment type="catalytic activity">
    <reaction evidence="4">
        <text>a phosphate monoester + H2O = an alcohol + phosphate</text>
        <dbReference type="Rhea" id="RHEA:15017"/>
        <dbReference type="ChEBI" id="CHEBI:15377"/>
        <dbReference type="ChEBI" id="CHEBI:30879"/>
        <dbReference type="ChEBI" id="CHEBI:43474"/>
        <dbReference type="ChEBI" id="CHEBI:67140"/>
        <dbReference type="EC" id="3.1.3.2"/>
    </reaction>
</comment>
<dbReference type="Pfam" id="PF14008">
    <property type="entry name" value="Metallophos_C"/>
    <property type="match status" value="1"/>
</dbReference>
<dbReference type="InterPro" id="IPR025733">
    <property type="entry name" value="PAPs_C"/>
</dbReference>
<dbReference type="Gene3D" id="2.60.40.380">
    <property type="entry name" value="Purple acid phosphatase-like, N-terminal"/>
    <property type="match status" value="1"/>
</dbReference>
<feature type="compositionally biased region" description="Low complexity" evidence="5">
    <location>
        <begin position="534"/>
        <end position="547"/>
    </location>
</feature>
<dbReference type="Pfam" id="PF00149">
    <property type="entry name" value="Metallophos"/>
    <property type="match status" value="1"/>
</dbReference>
<evidence type="ECO:0000256" key="1">
    <source>
        <dbReference type="ARBA" id="ARBA00022729"/>
    </source>
</evidence>
<feature type="transmembrane region" description="Helical" evidence="6">
    <location>
        <begin position="562"/>
        <end position="584"/>
    </location>
</feature>
<organism evidence="9 10">
    <name type="scientific">Aureococcus anophagefferens</name>
    <name type="common">Harmful bloom alga</name>
    <dbReference type="NCBI Taxonomy" id="44056"/>
    <lineage>
        <taxon>Eukaryota</taxon>
        <taxon>Sar</taxon>
        <taxon>Stramenopiles</taxon>
        <taxon>Ochrophyta</taxon>
        <taxon>Pelagophyceae</taxon>
        <taxon>Pelagomonadales</taxon>
        <taxon>Pelagomonadaceae</taxon>
        <taxon>Aureococcus</taxon>
    </lineage>
</organism>
<evidence type="ECO:0000259" key="8">
    <source>
        <dbReference type="Pfam" id="PF14008"/>
    </source>
</evidence>
<dbReference type="Proteomes" id="UP001363151">
    <property type="component" value="Unassembled WGS sequence"/>
</dbReference>
<feature type="domain" description="Purple acid phosphatase C-terminal" evidence="8">
    <location>
        <begin position="418"/>
        <end position="479"/>
    </location>
</feature>
<evidence type="ECO:0000256" key="2">
    <source>
        <dbReference type="ARBA" id="ARBA00022801"/>
    </source>
</evidence>
<sequence length="636" mass="68367">MAILPFAAVLGAATASRHVTSRFQRAPPARDLREEEIDGCEFTFTTMQKPDKDFFRGAACSAQAHVSLAGPTSALLSFVTPEALASEVVFWPLDAPEHRRAATGAARSYTSIIWVEEALYAPDMGAPFAPLSDAEDVANTSGWANSDSASYHVPAKPPKDLQDYKNPGAIYSSPVIHKVALDDLTPGATYAYEVAGDGATRTFAFPRSGYPFALGLTADLGQTVVSNRSLSALDALDPDLILVGGDLSYADGWPFRWDTFGRLSSRVFGRVPTLATGGNHEVGSGEQWVHFEARWPTPHAASGSTSPLYWSVDAGPAHVVALNSYDNFLEDGDRLQRAWLAADLARVDRSRTPWVVVMMHAPFYNSNGAHHDEAELMRRAYEPLLYEHGVDVVLAGHVHAYERSDARGVYDYDVDPCGPVYVNLGDGGNRENTYTRWATPHLEWSAFRESSFGVGHLELVNDTHAHYRWKRDACGKPGDGDGLNLNASSCATPGDAGGSAHEVADEFVLVRDRAAACDKRRNPPAIRPPPAVAFPPDAGAAAAPSPRHAAREEADSALTVELSLLAVVLGTVASFALGLLAGYCRKDVLRDGAKRGAVERAALITPPSALYQKPSLRPPSPEASALGDHDRMIAMT</sequence>
<evidence type="ECO:0000313" key="9">
    <source>
        <dbReference type="EMBL" id="KAK7254646.1"/>
    </source>
</evidence>
<dbReference type="EMBL" id="JBBJCI010000023">
    <property type="protein sequence ID" value="KAK7254646.1"/>
    <property type="molecule type" value="Genomic_DNA"/>
</dbReference>
<dbReference type="SUPFAM" id="SSF49363">
    <property type="entry name" value="Purple acid phosphatase, N-terminal domain"/>
    <property type="match status" value="1"/>
</dbReference>
<name>A0ABR1GF01_AURAN</name>
<evidence type="ECO:0000256" key="4">
    <source>
        <dbReference type="RuleBase" id="RU361203"/>
    </source>
</evidence>
<dbReference type="EC" id="3.1.3.2" evidence="4"/>
<keyword evidence="6" id="KW-0472">Membrane</keyword>
<keyword evidence="10" id="KW-1185">Reference proteome</keyword>
<comment type="similarity">
    <text evidence="4">Belongs to the metallophosphoesterase superfamily. Purple acid phosphatase family.</text>
</comment>
<protein>
    <recommendedName>
        <fullName evidence="4">Purple acid phosphatase</fullName>
        <ecNumber evidence="4">3.1.3.2</ecNumber>
    </recommendedName>
</protein>
<comment type="caution">
    <text evidence="9">The sequence shown here is derived from an EMBL/GenBank/DDBJ whole genome shotgun (WGS) entry which is preliminary data.</text>
</comment>
<dbReference type="InterPro" id="IPR008963">
    <property type="entry name" value="Purple_acid_Pase-like_N"/>
</dbReference>